<dbReference type="Proteomes" id="UP000050502">
    <property type="component" value="Unassembled WGS sequence"/>
</dbReference>
<gene>
    <name evidence="2" type="ORF">ARMA_1828</name>
    <name evidence="3" type="ORF">SE16_12570</name>
</gene>
<proteinExistence type="predicted"/>
<evidence type="ECO:0000313" key="5">
    <source>
        <dbReference type="Proteomes" id="UP000050502"/>
    </source>
</evidence>
<dbReference type="EMBL" id="LGKN01000006">
    <property type="protein sequence ID" value="KPL87314.1"/>
    <property type="molecule type" value="Genomic_DNA"/>
</dbReference>
<feature type="domain" description="Metallo-beta-lactamase" evidence="1">
    <location>
        <begin position="31"/>
        <end position="166"/>
    </location>
</feature>
<dbReference type="AlphaFoldDB" id="A0A0M8K7L5"/>
<dbReference type="EMBL" id="BBZA01000141">
    <property type="protein sequence ID" value="GAP63405.1"/>
    <property type="molecule type" value="Genomic_DNA"/>
</dbReference>
<sequence>MLPTQAIAWREEAERHGPIQFVLLTDHLVEHIMGALFMPGSLITHHSTMDKIRMTPKAKEHLRKRITKYDPQAADLLPENFNLPKPNLMLYDRFTAYLGERELEFLHLPGHSPNNAGLYVSDVRVLFAGHVVTNGYRPHLGLCDLSTWITTLQAIRVMEVDIIVPGQGAPMTPDELEPLIQYLEVTRERIQTMVDEGRTRDEVVSKMMGYFDEWPTDPEWRDEERNLYRQGIRRIYDRLVGRTK</sequence>
<reference evidence="2" key="1">
    <citation type="journal article" date="2015" name="Genome Announc.">
        <title>Draft Genome Sequence of a Heterotrophic Facultative Anaerobic Thermophilic Bacterium, Ardenticatena maritima Strain 110ST.</title>
        <authorList>
            <person name="Kawaichi S."/>
            <person name="Yoshida T."/>
            <person name="Sako Y."/>
            <person name="Nakamura R."/>
        </authorList>
    </citation>
    <scope>NUCLEOTIDE SEQUENCE [LARGE SCALE GENOMIC DNA]</scope>
    <source>
        <strain evidence="2">110S</strain>
    </source>
</reference>
<comment type="caution">
    <text evidence="2">The sequence shown here is derived from an EMBL/GenBank/DDBJ whole genome shotgun (WGS) entry which is preliminary data.</text>
</comment>
<dbReference type="InterPro" id="IPR001279">
    <property type="entry name" value="Metallo-B-lactamas"/>
</dbReference>
<dbReference type="InterPro" id="IPR036866">
    <property type="entry name" value="RibonucZ/Hydroxyglut_hydro"/>
</dbReference>
<evidence type="ECO:0000259" key="1">
    <source>
        <dbReference type="Pfam" id="PF00753"/>
    </source>
</evidence>
<dbReference type="PANTHER" id="PTHR42951">
    <property type="entry name" value="METALLO-BETA-LACTAMASE DOMAIN-CONTAINING"/>
    <property type="match status" value="1"/>
</dbReference>
<evidence type="ECO:0000313" key="2">
    <source>
        <dbReference type="EMBL" id="GAP63405.1"/>
    </source>
</evidence>
<organism evidence="2 4">
    <name type="scientific">Ardenticatena maritima</name>
    <dbReference type="NCBI Taxonomy" id="872965"/>
    <lineage>
        <taxon>Bacteria</taxon>
        <taxon>Bacillati</taxon>
        <taxon>Chloroflexota</taxon>
        <taxon>Ardenticatenia</taxon>
        <taxon>Ardenticatenales</taxon>
        <taxon>Ardenticatenaceae</taxon>
        <taxon>Ardenticatena</taxon>
    </lineage>
</organism>
<dbReference type="SUPFAM" id="SSF56281">
    <property type="entry name" value="Metallo-hydrolase/oxidoreductase"/>
    <property type="match status" value="1"/>
</dbReference>
<dbReference type="Proteomes" id="UP000037784">
    <property type="component" value="Unassembled WGS sequence"/>
</dbReference>
<keyword evidence="4" id="KW-1185">Reference proteome</keyword>
<protein>
    <recommendedName>
        <fullName evidence="1">Metallo-beta-lactamase domain-containing protein</fullName>
    </recommendedName>
</protein>
<dbReference type="PANTHER" id="PTHR42951:SF4">
    <property type="entry name" value="ACYL-COENZYME A THIOESTERASE MBLAC2"/>
    <property type="match status" value="1"/>
</dbReference>
<reference evidence="3 5" key="2">
    <citation type="submission" date="2015-07" db="EMBL/GenBank/DDBJ databases">
        <title>Whole genome sequence of Ardenticatena maritima DSM 23922.</title>
        <authorList>
            <person name="Hemp J."/>
            <person name="Ward L.M."/>
            <person name="Pace L.A."/>
            <person name="Fischer W.W."/>
        </authorList>
    </citation>
    <scope>NUCLEOTIDE SEQUENCE [LARGE SCALE GENOMIC DNA]</scope>
    <source>
        <strain evidence="3 5">110S</strain>
    </source>
</reference>
<name>A0A0M8K7L5_9CHLR</name>
<dbReference type="STRING" id="872965.SE16_12570"/>
<evidence type="ECO:0000313" key="3">
    <source>
        <dbReference type="EMBL" id="KPL87314.1"/>
    </source>
</evidence>
<dbReference type="Pfam" id="PF00753">
    <property type="entry name" value="Lactamase_B"/>
    <property type="match status" value="1"/>
</dbReference>
<dbReference type="InterPro" id="IPR050855">
    <property type="entry name" value="NDM-1-like"/>
</dbReference>
<evidence type="ECO:0000313" key="4">
    <source>
        <dbReference type="Proteomes" id="UP000037784"/>
    </source>
</evidence>
<dbReference type="Gene3D" id="3.60.15.10">
    <property type="entry name" value="Ribonuclease Z/Hydroxyacylglutathione hydrolase-like"/>
    <property type="match status" value="1"/>
</dbReference>
<accession>A0A0M8K7L5</accession>
<reference evidence="4" key="3">
    <citation type="submission" date="2015-08" db="EMBL/GenBank/DDBJ databases">
        <title>Draft Genome Sequence of a Heterotrophic Facultative Anaerobic Bacterium Ardenticatena maritima Strain 110S.</title>
        <authorList>
            <person name="Kawaichi S."/>
            <person name="Yoshida T."/>
            <person name="Sako Y."/>
            <person name="Nakamura R."/>
        </authorList>
    </citation>
    <scope>NUCLEOTIDE SEQUENCE [LARGE SCALE GENOMIC DNA]</scope>
    <source>
        <strain evidence="4">110S</strain>
    </source>
</reference>